<dbReference type="GO" id="GO:0005886">
    <property type="term" value="C:plasma membrane"/>
    <property type="evidence" value="ECO:0007669"/>
    <property type="project" value="TreeGrafter"/>
</dbReference>
<dbReference type="FunFam" id="3.30.70.270:FF:000001">
    <property type="entry name" value="Diguanylate cyclase domain protein"/>
    <property type="match status" value="1"/>
</dbReference>
<keyword evidence="4" id="KW-1185">Reference proteome</keyword>
<dbReference type="InterPro" id="IPR035965">
    <property type="entry name" value="PAS-like_dom_sf"/>
</dbReference>
<dbReference type="PANTHER" id="PTHR45138:SF9">
    <property type="entry name" value="DIGUANYLATE CYCLASE DGCM-RELATED"/>
    <property type="match status" value="1"/>
</dbReference>
<dbReference type="GO" id="GO:0052621">
    <property type="term" value="F:diguanylate cyclase activity"/>
    <property type="evidence" value="ECO:0007669"/>
    <property type="project" value="TreeGrafter"/>
</dbReference>
<dbReference type="PANTHER" id="PTHR45138">
    <property type="entry name" value="REGULATORY COMPONENTS OF SENSORY TRANSDUCTION SYSTEM"/>
    <property type="match status" value="1"/>
</dbReference>
<dbReference type="InterPro" id="IPR000160">
    <property type="entry name" value="GGDEF_dom"/>
</dbReference>
<dbReference type="Gene3D" id="3.30.450.20">
    <property type="entry name" value="PAS domain"/>
    <property type="match status" value="1"/>
</dbReference>
<comment type="caution">
    <text evidence="3">The sequence shown here is derived from an EMBL/GenBank/DDBJ whole genome shotgun (WGS) entry which is preliminary data.</text>
</comment>
<dbReference type="OrthoDB" id="9759607at2"/>
<sequence length="316" mass="36822">MDDQLNYAPCGYLVMQKDGRIMEANQTMLDMLELAGHELADQHIHSILTVPSKMYYQTYFTPLISMYQRVNEMYLTLRSRKEHIPVLVNAIEREGRIEFVFMQMKLRDEYENELIWEKRHTEWILQETNEAYWKLQQLMSELESKKQELVTLNAELQEMALSDPLTGLKNRRFFQERMAAFLQQAETEEVPFSILLIDVDHFKKVNDTFGHPIGDLVLQELAVKLENEIREEDVVARMGGEEFVIILSQTSAKKVRMIAERVRKNIAYSVWAHTAVTVSIGAATYEKDDTSITLLSRADGALYQSKKEGRNRVSFQ</sequence>
<dbReference type="GO" id="GO:0043709">
    <property type="term" value="P:cell adhesion involved in single-species biofilm formation"/>
    <property type="evidence" value="ECO:0007669"/>
    <property type="project" value="TreeGrafter"/>
</dbReference>
<dbReference type="Gene3D" id="3.30.70.270">
    <property type="match status" value="1"/>
</dbReference>
<dbReference type="SMART" id="SM00267">
    <property type="entry name" value="GGDEF"/>
    <property type="match status" value="1"/>
</dbReference>
<dbReference type="PROSITE" id="PS50887">
    <property type="entry name" value="GGDEF"/>
    <property type="match status" value="1"/>
</dbReference>
<dbReference type="InterPro" id="IPR029787">
    <property type="entry name" value="Nucleotide_cyclase"/>
</dbReference>
<evidence type="ECO:0000313" key="3">
    <source>
        <dbReference type="EMBL" id="OLN23912.1"/>
    </source>
</evidence>
<feature type="coiled-coil region" evidence="1">
    <location>
        <begin position="125"/>
        <end position="162"/>
    </location>
</feature>
<dbReference type="EMBL" id="MSDU01000003">
    <property type="protein sequence ID" value="OLN23912.1"/>
    <property type="molecule type" value="Genomic_DNA"/>
</dbReference>
<reference evidence="3 4" key="1">
    <citation type="submission" date="2016-12" db="EMBL/GenBank/DDBJ databases">
        <title>Domibacillus antri genome sequencing.</title>
        <authorList>
            <person name="Verma A."/>
            <person name="Krishnamurthi S."/>
        </authorList>
    </citation>
    <scope>NUCLEOTIDE SEQUENCE [LARGE SCALE GENOMIC DNA]</scope>
    <source>
        <strain evidence="3 4">XD80</strain>
    </source>
</reference>
<evidence type="ECO:0000313" key="4">
    <source>
        <dbReference type="Proteomes" id="UP000185568"/>
    </source>
</evidence>
<evidence type="ECO:0000259" key="2">
    <source>
        <dbReference type="PROSITE" id="PS50887"/>
    </source>
</evidence>
<dbReference type="SUPFAM" id="SSF55073">
    <property type="entry name" value="Nucleotide cyclase"/>
    <property type="match status" value="1"/>
</dbReference>
<dbReference type="AlphaFoldDB" id="A0A1Q8Q9E4"/>
<name>A0A1Q8Q9E4_9BACI</name>
<gene>
    <name evidence="3" type="ORF">BTO30_00320</name>
</gene>
<feature type="domain" description="GGDEF" evidence="2">
    <location>
        <begin position="190"/>
        <end position="316"/>
    </location>
</feature>
<dbReference type="SUPFAM" id="SSF55785">
    <property type="entry name" value="PYP-like sensor domain (PAS domain)"/>
    <property type="match status" value="1"/>
</dbReference>
<dbReference type="STRING" id="1714264.BTO30_00320"/>
<keyword evidence="1" id="KW-0175">Coiled coil</keyword>
<dbReference type="CDD" id="cd01949">
    <property type="entry name" value="GGDEF"/>
    <property type="match status" value="1"/>
</dbReference>
<dbReference type="GO" id="GO:1902201">
    <property type="term" value="P:negative regulation of bacterial-type flagellum-dependent cell motility"/>
    <property type="evidence" value="ECO:0007669"/>
    <property type="project" value="TreeGrafter"/>
</dbReference>
<accession>A0A1Q8Q9E4</accession>
<organism evidence="3 4">
    <name type="scientific">Domibacillus antri</name>
    <dbReference type="NCBI Taxonomy" id="1714264"/>
    <lineage>
        <taxon>Bacteria</taxon>
        <taxon>Bacillati</taxon>
        <taxon>Bacillota</taxon>
        <taxon>Bacilli</taxon>
        <taxon>Bacillales</taxon>
        <taxon>Bacillaceae</taxon>
        <taxon>Domibacillus</taxon>
    </lineage>
</organism>
<dbReference type="Pfam" id="PF00990">
    <property type="entry name" value="GGDEF"/>
    <property type="match status" value="1"/>
</dbReference>
<dbReference type="InterPro" id="IPR043128">
    <property type="entry name" value="Rev_trsase/Diguanyl_cyclase"/>
</dbReference>
<protein>
    <submittedName>
        <fullName evidence="3">GGDEF domain-containing protein</fullName>
    </submittedName>
</protein>
<dbReference type="NCBIfam" id="TIGR00254">
    <property type="entry name" value="GGDEF"/>
    <property type="match status" value="1"/>
</dbReference>
<dbReference type="RefSeq" id="WP_075396728.1">
    <property type="nucleotide sequence ID" value="NZ_MSDU01000003.1"/>
</dbReference>
<evidence type="ECO:0000256" key="1">
    <source>
        <dbReference type="SAM" id="Coils"/>
    </source>
</evidence>
<proteinExistence type="predicted"/>
<dbReference type="Proteomes" id="UP000185568">
    <property type="component" value="Unassembled WGS sequence"/>
</dbReference>
<dbReference type="InterPro" id="IPR050469">
    <property type="entry name" value="Diguanylate_Cyclase"/>
</dbReference>